<evidence type="ECO:0000256" key="5">
    <source>
        <dbReference type="ARBA" id="ARBA00023015"/>
    </source>
</evidence>
<dbReference type="InterPro" id="IPR055186">
    <property type="entry name" value="C2H2-2nd_BIRD-IDD"/>
</dbReference>
<dbReference type="OrthoDB" id="6354171at2759"/>
<dbReference type="GO" id="GO:0005634">
    <property type="term" value="C:nucleus"/>
    <property type="evidence" value="ECO:0007669"/>
    <property type="project" value="TreeGrafter"/>
</dbReference>
<dbReference type="SUPFAM" id="SSF57667">
    <property type="entry name" value="beta-beta-alpha zinc fingers"/>
    <property type="match status" value="1"/>
</dbReference>
<dbReference type="GO" id="GO:0003700">
    <property type="term" value="F:DNA-binding transcription factor activity"/>
    <property type="evidence" value="ECO:0007669"/>
    <property type="project" value="TreeGrafter"/>
</dbReference>
<dbReference type="SMART" id="SM00355">
    <property type="entry name" value="ZnF_C2H2"/>
    <property type="match status" value="3"/>
</dbReference>
<dbReference type="PROSITE" id="PS00028">
    <property type="entry name" value="ZINC_FINGER_C2H2_1"/>
    <property type="match status" value="1"/>
</dbReference>
<dbReference type="GO" id="GO:0003677">
    <property type="term" value="F:DNA binding"/>
    <property type="evidence" value="ECO:0007669"/>
    <property type="project" value="UniProtKB-KW"/>
</dbReference>
<dbReference type="InterPro" id="IPR013087">
    <property type="entry name" value="Znf_C2H2_type"/>
</dbReference>
<accession>A0A4D6KMF9</accession>
<dbReference type="FunFam" id="3.30.160.60:FF:000554">
    <property type="entry name" value="protein indeterminate-domain 12-like"/>
    <property type="match status" value="1"/>
</dbReference>
<dbReference type="FunFam" id="3.30.160.60:FF:000131">
    <property type="entry name" value="protein indeterminate-domain 5, chloroplastic-like"/>
    <property type="match status" value="1"/>
</dbReference>
<keyword evidence="5" id="KW-0805">Transcription regulation</keyword>
<dbReference type="InterPro" id="IPR031140">
    <property type="entry name" value="IDD1-16"/>
</dbReference>
<dbReference type="InterPro" id="IPR055185">
    <property type="entry name" value="C2CH-4th_BIRD-IDD"/>
</dbReference>
<evidence type="ECO:0000256" key="8">
    <source>
        <dbReference type="PROSITE-ProRule" id="PRU00042"/>
    </source>
</evidence>
<feature type="compositionally biased region" description="Low complexity" evidence="9">
    <location>
        <begin position="37"/>
        <end position="56"/>
    </location>
</feature>
<reference evidence="11 12" key="1">
    <citation type="submission" date="2019-04" db="EMBL/GenBank/DDBJ databases">
        <title>An improved genome assembly and genetic linkage map for asparagus bean, Vigna unguiculata ssp. sesquipedialis.</title>
        <authorList>
            <person name="Xia Q."/>
            <person name="Zhang R."/>
            <person name="Dong Y."/>
        </authorList>
    </citation>
    <scope>NUCLEOTIDE SEQUENCE [LARGE SCALE GENOMIC DNA]</scope>
    <source>
        <tissue evidence="11">Leaf</tissue>
    </source>
</reference>
<dbReference type="Gene3D" id="3.30.160.60">
    <property type="entry name" value="Classic Zinc Finger"/>
    <property type="match status" value="2"/>
</dbReference>
<dbReference type="Gramene" id="Vigun06g101200.1.v1.2">
    <property type="protein sequence ID" value="Vigun06g101200.1.v1.2"/>
    <property type="gene ID" value="Vigun06g101200.v1.2"/>
</dbReference>
<sequence length="501" mass="54258">MSNSNITSCDSWSFSTENTAEDAAPLKQQQLEMLPQNHSPNSNTSTTTNNSNDSNTISQPPLKKKRNLPGNPDPSAEVVALSPNTLVATNRFVCEICNKGFQRDQNLQLHRRGHNLPWKLKLRTTTEVKKRVYVCPEPSCVHHNPARALGDLTGIKKHFSRKHGEKKWKCEKCSKKYAVHSDWKAHSKICGTKEYKCDCGTIFSRRDSFITHRAFCDALSDENSKFNEAGQLQSMLHGSNLQPPMIPNLAASLPMKQPLPLPHELIAAIPAKPFNNNMAALPRSFSSTSSPSQLCSNSPNINMFEENAQTNMSATALLQKAAQMGATVNGNSNSMMTETGFSTSMPPPSYGVMNQHIHSAQQDLSQYNFHANGTVMDGGGNGMGGIMSGLDMFNAILDQSKALSKIIEQNNKNSYGGVLHAMSNGRSSSIDVGGTKGSEDVMTLDLLGIGGGGVGGVGGGGGDGSFFGGEQSELKIEYGEMSQIRIQGLNHFQQQTAAYEN</sequence>
<evidence type="ECO:0000259" key="10">
    <source>
        <dbReference type="PROSITE" id="PS50157"/>
    </source>
</evidence>
<evidence type="ECO:0000256" key="1">
    <source>
        <dbReference type="ARBA" id="ARBA00022723"/>
    </source>
</evidence>
<dbReference type="EMBL" id="CP039345">
    <property type="protein sequence ID" value="QCD77755.1"/>
    <property type="molecule type" value="Genomic_DNA"/>
</dbReference>
<evidence type="ECO:0000256" key="7">
    <source>
        <dbReference type="ARBA" id="ARBA00023163"/>
    </source>
</evidence>
<gene>
    <name evidence="11" type="ORF">DEO72_LG1g1383</name>
</gene>
<evidence type="ECO:0000256" key="6">
    <source>
        <dbReference type="ARBA" id="ARBA00023125"/>
    </source>
</evidence>
<name>A0A4D6KMF9_VIGUN</name>
<dbReference type="Pfam" id="PF22996">
    <property type="entry name" value="C2H2-2nd_BIRD-IDD"/>
    <property type="match status" value="1"/>
</dbReference>
<dbReference type="Pfam" id="PF22995">
    <property type="entry name" value="C2CH-3rd_BIRD-IDD"/>
    <property type="match status" value="1"/>
</dbReference>
<feature type="domain" description="C2H2-type" evidence="10">
    <location>
        <begin position="92"/>
        <end position="114"/>
    </location>
</feature>
<feature type="region of interest" description="Disordered" evidence="9">
    <location>
        <begin position="1"/>
        <end position="76"/>
    </location>
</feature>
<dbReference type="PANTHER" id="PTHR10593">
    <property type="entry name" value="SERINE/THREONINE-PROTEIN KINASE RIO"/>
    <property type="match status" value="1"/>
</dbReference>
<evidence type="ECO:0000256" key="9">
    <source>
        <dbReference type="SAM" id="MobiDB-lite"/>
    </source>
</evidence>
<keyword evidence="1" id="KW-0479">Metal-binding</keyword>
<organism evidence="11 12">
    <name type="scientific">Vigna unguiculata</name>
    <name type="common">Cowpea</name>
    <dbReference type="NCBI Taxonomy" id="3917"/>
    <lineage>
        <taxon>Eukaryota</taxon>
        <taxon>Viridiplantae</taxon>
        <taxon>Streptophyta</taxon>
        <taxon>Embryophyta</taxon>
        <taxon>Tracheophyta</taxon>
        <taxon>Spermatophyta</taxon>
        <taxon>Magnoliopsida</taxon>
        <taxon>eudicotyledons</taxon>
        <taxon>Gunneridae</taxon>
        <taxon>Pentapetalae</taxon>
        <taxon>rosids</taxon>
        <taxon>fabids</taxon>
        <taxon>Fabales</taxon>
        <taxon>Fabaceae</taxon>
        <taxon>Papilionoideae</taxon>
        <taxon>50 kb inversion clade</taxon>
        <taxon>NPAAA clade</taxon>
        <taxon>indigoferoid/millettioid clade</taxon>
        <taxon>Phaseoleae</taxon>
        <taxon>Vigna</taxon>
    </lineage>
</organism>
<proteinExistence type="predicted"/>
<feature type="compositionally biased region" description="Polar residues" evidence="9">
    <location>
        <begin position="1"/>
        <end position="18"/>
    </location>
</feature>
<evidence type="ECO:0000313" key="11">
    <source>
        <dbReference type="EMBL" id="QCD77755.1"/>
    </source>
</evidence>
<evidence type="ECO:0000313" key="12">
    <source>
        <dbReference type="Proteomes" id="UP000501690"/>
    </source>
</evidence>
<evidence type="ECO:0000256" key="4">
    <source>
        <dbReference type="ARBA" id="ARBA00022833"/>
    </source>
</evidence>
<dbReference type="PROSITE" id="PS50157">
    <property type="entry name" value="ZINC_FINGER_C2H2_2"/>
    <property type="match status" value="1"/>
</dbReference>
<keyword evidence="6" id="KW-0238">DNA-binding</keyword>
<dbReference type="GO" id="GO:0008270">
    <property type="term" value="F:zinc ion binding"/>
    <property type="evidence" value="ECO:0007669"/>
    <property type="project" value="UniProtKB-KW"/>
</dbReference>
<dbReference type="Proteomes" id="UP000501690">
    <property type="component" value="Linkage Group LG1"/>
</dbReference>
<keyword evidence="4" id="KW-0862">Zinc</keyword>
<keyword evidence="12" id="KW-1185">Reference proteome</keyword>
<dbReference type="Pfam" id="PF22992">
    <property type="entry name" value="C2CH-4th_BIRD-IDD"/>
    <property type="match status" value="1"/>
</dbReference>
<protein>
    <recommendedName>
        <fullName evidence="10">C2H2-type domain-containing protein</fullName>
    </recommendedName>
</protein>
<evidence type="ECO:0000256" key="3">
    <source>
        <dbReference type="ARBA" id="ARBA00022771"/>
    </source>
</evidence>
<dbReference type="InterPro" id="IPR036236">
    <property type="entry name" value="Znf_C2H2_sf"/>
</dbReference>
<dbReference type="AlphaFoldDB" id="A0A4D6KMF9"/>
<keyword evidence="2" id="KW-0677">Repeat</keyword>
<evidence type="ECO:0000256" key="2">
    <source>
        <dbReference type="ARBA" id="ARBA00022737"/>
    </source>
</evidence>
<dbReference type="PANTHER" id="PTHR10593:SF238">
    <property type="entry name" value="PROTEIN INDETERMINATE-DOMAIN 7-LIKE ISOFORM X2"/>
    <property type="match status" value="1"/>
</dbReference>
<keyword evidence="3 8" id="KW-0863">Zinc-finger</keyword>
<dbReference type="InterPro" id="IPR055187">
    <property type="entry name" value="C2CH-3rd_BIRD-IDD"/>
</dbReference>
<dbReference type="Pfam" id="PF00096">
    <property type="entry name" value="zf-C2H2"/>
    <property type="match status" value="1"/>
</dbReference>
<keyword evidence="7" id="KW-0804">Transcription</keyword>